<proteinExistence type="predicted"/>
<organism evidence="1 2">
    <name type="scientific">Guyanagaster necrorhizus</name>
    <dbReference type="NCBI Taxonomy" id="856835"/>
    <lineage>
        <taxon>Eukaryota</taxon>
        <taxon>Fungi</taxon>
        <taxon>Dikarya</taxon>
        <taxon>Basidiomycota</taxon>
        <taxon>Agaricomycotina</taxon>
        <taxon>Agaricomycetes</taxon>
        <taxon>Agaricomycetidae</taxon>
        <taxon>Agaricales</taxon>
        <taxon>Marasmiineae</taxon>
        <taxon>Physalacriaceae</taxon>
        <taxon>Guyanagaster</taxon>
    </lineage>
</organism>
<evidence type="ECO:0000313" key="1">
    <source>
        <dbReference type="EMBL" id="KAG7450974.1"/>
    </source>
</evidence>
<reference evidence="1" key="1">
    <citation type="submission" date="2020-11" db="EMBL/GenBank/DDBJ databases">
        <title>Adaptations for nitrogen fixation in a non-lichenized fungal sporocarp promotes dispersal by wood-feeding termites.</title>
        <authorList>
            <consortium name="DOE Joint Genome Institute"/>
            <person name="Koch R.A."/>
            <person name="Yoon G."/>
            <person name="Arayal U."/>
            <person name="Lail K."/>
            <person name="Amirebrahimi M."/>
            <person name="Labutti K."/>
            <person name="Lipzen A."/>
            <person name="Riley R."/>
            <person name="Barry K."/>
            <person name="Henrissat B."/>
            <person name="Grigoriev I.V."/>
            <person name="Herr J.R."/>
            <person name="Aime M.C."/>
        </authorList>
    </citation>
    <scope>NUCLEOTIDE SEQUENCE</scope>
    <source>
        <strain evidence="1">MCA 3950</strain>
    </source>
</reference>
<dbReference type="AlphaFoldDB" id="A0A9P7W2R7"/>
<dbReference type="GeneID" id="66098914"/>
<evidence type="ECO:0000313" key="2">
    <source>
        <dbReference type="Proteomes" id="UP000812287"/>
    </source>
</evidence>
<accession>A0A9P7W2R7</accession>
<gene>
    <name evidence="1" type="ORF">BT62DRAFT_1000213</name>
</gene>
<sequence length="129" mass="14471">MDVQTFKFRRGDVQNPKSQRYFTGGGPKHGGVYAGGGCHLSYGGGALVSSSSRGIEQAWALNQKNAEWAVNVRFAPYLRHPPFECMKQTLTWDGKQSRKFASAFMMLRRSVQRHRMTVIQPSCRSENSA</sequence>
<name>A0A9P7W2R7_9AGAR</name>
<dbReference type="Proteomes" id="UP000812287">
    <property type="component" value="Unassembled WGS sequence"/>
</dbReference>
<keyword evidence="2" id="KW-1185">Reference proteome</keyword>
<dbReference type="EMBL" id="MU250525">
    <property type="protein sequence ID" value="KAG7450974.1"/>
    <property type="molecule type" value="Genomic_DNA"/>
</dbReference>
<protein>
    <submittedName>
        <fullName evidence="1">Uncharacterized protein</fullName>
    </submittedName>
</protein>
<comment type="caution">
    <text evidence="1">The sequence shown here is derived from an EMBL/GenBank/DDBJ whole genome shotgun (WGS) entry which is preliminary data.</text>
</comment>
<dbReference type="RefSeq" id="XP_043044474.1">
    <property type="nucleotide sequence ID" value="XM_043176627.1"/>
</dbReference>